<reference evidence="9 10" key="1">
    <citation type="submission" date="2024-03" db="EMBL/GenBank/DDBJ databases">
        <title>The genome assembly and annotation of the cricket Gryllus longicercus Weissman &amp; Gray.</title>
        <authorList>
            <person name="Szrajer S."/>
            <person name="Gray D."/>
            <person name="Ylla G."/>
        </authorList>
    </citation>
    <scope>NUCLEOTIDE SEQUENCE [LARGE SCALE GENOMIC DNA]</scope>
    <source>
        <strain evidence="9">DAG 2021-001</strain>
        <tissue evidence="9">Whole body minus gut</tissue>
    </source>
</reference>
<evidence type="ECO:0000313" key="10">
    <source>
        <dbReference type="Proteomes" id="UP001378592"/>
    </source>
</evidence>
<evidence type="ECO:0008006" key="11">
    <source>
        <dbReference type="Google" id="ProtNLM"/>
    </source>
</evidence>
<organism evidence="9 10">
    <name type="scientific">Gryllus longicercus</name>
    <dbReference type="NCBI Taxonomy" id="2509291"/>
    <lineage>
        <taxon>Eukaryota</taxon>
        <taxon>Metazoa</taxon>
        <taxon>Ecdysozoa</taxon>
        <taxon>Arthropoda</taxon>
        <taxon>Hexapoda</taxon>
        <taxon>Insecta</taxon>
        <taxon>Pterygota</taxon>
        <taxon>Neoptera</taxon>
        <taxon>Polyneoptera</taxon>
        <taxon>Orthoptera</taxon>
        <taxon>Ensifera</taxon>
        <taxon>Gryllidea</taxon>
        <taxon>Grylloidea</taxon>
        <taxon>Gryllidae</taxon>
        <taxon>Gryllinae</taxon>
        <taxon>Gryllus</taxon>
    </lineage>
</organism>
<evidence type="ECO:0000256" key="3">
    <source>
        <dbReference type="ARBA" id="ARBA00022475"/>
    </source>
</evidence>
<comment type="similarity">
    <text evidence="2">Belongs to the CD36 family.</text>
</comment>
<dbReference type="GO" id="GO:0005737">
    <property type="term" value="C:cytoplasm"/>
    <property type="evidence" value="ECO:0007669"/>
    <property type="project" value="TreeGrafter"/>
</dbReference>
<feature type="transmembrane region" description="Helical" evidence="8">
    <location>
        <begin position="492"/>
        <end position="513"/>
    </location>
</feature>
<sequence>MSDAGSINKIISEPNAKKYVKYTPLFKAPRRGSDESPFAATAGGASCARSASRAVGALLLLTLFCVGLLGTIIMWTTDIFDSLIDDRLVLRNNSAAFEAWRVSPVKPLMRFRFFNYTNLDAYRRGDDVRLRVEEVGPYTYTEATERVNVVFHDNGTITYQNRRSYEFVPEETNGTLDDVIVTVNVPLMTTNYMMRKTNYFQRLPMAAGLRLMAPEPLHARTVREIFWGYTDPLTKIASIKMKDLKVGVLEQKNGTEPDAITIHSGEGNLSLLGQISHFGGRDHVDYYTTEECNRVDGSDGSKFPPPEVHPGGTLVIYHRDVCRRVLLVAHEYVSVFNGVPAIRFRPPPDLLADGDANPENACYCVPSTYDVCQPSGVMDTSNCKRNAPIYASFPHFYLGDPILRDVVDGLQPDPQKHDLYLDIHERMGVPIGGRTRFQFNVLVKDTFNNFILKRLDEKLLPFLWLERELTGFPPELQKIFYTVSVTVPKIKLALYCISPALMLLTGVILLVWAGRVMCRLLREPLNPPEVYVMTRL</sequence>
<feature type="transmembrane region" description="Helical" evidence="8">
    <location>
        <begin position="54"/>
        <end position="75"/>
    </location>
</feature>
<evidence type="ECO:0000256" key="7">
    <source>
        <dbReference type="ARBA" id="ARBA00023180"/>
    </source>
</evidence>
<dbReference type="GO" id="GO:0005044">
    <property type="term" value="F:scavenger receptor activity"/>
    <property type="evidence" value="ECO:0007669"/>
    <property type="project" value="TreeGrafter"/>
</dbReference>
<comment type="subcellular location">
    <subcellularLocation>
        <location evidence="1">Cell membrane</location>
    </subcellularLocation>
</comment>
<evidence type="ECO:0000256" key="4">
    <source>
        <dbReference type="ARBA" id="ARBA00022692"/>
    </source>
</evidence>
<keyword evidence="4 8" id="KW-0812">Transmembrane</keyword>
<evidence type="ECO:0000256" key="1">
    <source>
        <dbReference type="ARBA" id="ARBA00004236"/>
    </source>
</evidence>
<evidence type="ECO:0000256" key="2">
    <source>
        <dbReference type="ARBA" id="ARBA00010532"/>
    </source>
</evidence>
<dbReference type="AlphaFoldDB" id="A0AAN9VYI2"/>
<evidence type="ECO:0000256" key="5">
    <source>
        <dbReference type="ARBA" id="ARBA00022989"/>
    </source>
</evidence>
<keyword evidence="7" id="KW-0325">Glycoprotein</keyword>
<comment type="caution">
    <text evidence="9">The sequence shown here is derived from an EMBL/GenBank/DDBJ whole genome shotgun (WGS) entry which is preliminary data.</text>
</comment>
<evidence type="ECO:0000313" key="9">
    <source>
        <dbReference type="EMBL" id="KAK7866499.1"/>
    </source>
</evidence>
<keyword evidence="10" id="KW-1185">Reference proteome</keyword>
<proteinExistence type="inferred from homology"/>
<keyword evidence="6 8" id="KW-0472">Membrane</keyword>
<dbReference type="PANTHER" id="PTHR11923">
    <property type="entry name" value="SCAVENGER RECEPTOR CLASS B TYPE-1 SR-B1"/>
    <property type="match status" value="1"/>
</dbReference>
<name>A0AAN9VYI2_9ORTH</name>
<dbReference type="InterPro" id="IPR002159">
    <property type="entry name" value="CD36_fam"/>
</dbReference>
<keyword evidence="5 8" id="KW-1133">Transmembrane helix</keyword>
<dbReference type="PRINTS" id="PR01609">
    <property type="entry name" value="CD36FAMILY"/>
</dbReference>
<evidence type="ECO:0000256" key="8">
    <source>
        <dbReference type="SAM" id="Phobius"/>
    </source>
</evidence>
<keyword evidence="3" id="KW-1003">Cell membrane</keyword>
<dbReference type="Pfam" id="PF01130">
    <property type="entry name" value="CD36"/>
    <property type="match status" value="1"/>
</dbReference>
<dbReference type="PANTHER" id="PTHR11923:SF50">
    <property type="entry name" value="GH19047P"/>
    <property type="match status" value="1"/>
</dbReference>
<dbReference type="EMBL" id="JAZDUA010000146">
    <property type="protein sequence ID" value="KAK7866499.1"/>
    <property type="molecule type" value="Genomic_DNA"/>
</dbReference>
<protein>
    <recommendedName>
        <fullName evidence="11">Scavenger receptor class B member 1</fullName>
    </recommendedName>
</protein>
<gene>
    <name evidence="9" type="ORF">R5R35_014362</name>
</gene>
<accession>A0AAN9VYI2</accession>
<dbReference type="Proteomes" id="UP001378592">
    <property type="component" value="Unassembled WGS sequence"/>
</dbReference>
<evidence type="ECO:0000256" key="6">
    <source>
        <dbReference type="ARBA" id="ARBA00023136"/>
    </source>
</evidence>
<dbReference type="GO" id="GO:0005886">
    <property type="term" value="C:plasma membrane"/>
    <property type="evidence" value="ECO:0007669"/>
    <property type="project" value="UniProtKB-SubCell"/>
</dbReference>